<proteinExistence type="predicted"/>
<protein>
    <recommendedName>
        <fullName evidence="3">Terminase large subunit gp17-like C-terminal domain-containing protein</fullName>
    </recommendedName>
</protein>
<comment type="caution">
    <text evidence="1">The sequence shown here is derived from an EMBL/GenBank/DDBJ whole genome shotgun (WGS) entry which is preliminary data.</text>
</comment>
<organism evidence="1 2">
    <name type="scientific">Flavobacterium jejuense</name>
    <dbReference type="NCBI Taxonomy" id="1544455"/>
    <lineage>
        <taxon>Bacteria</taxon>
        <taxon>Pseudomonadati</taxon>
        <taxon>Bacteroidota</taxon>
        <taxon>Flavobacteriia</taxon>
        <taxon>Flavobacteriales</taxon>
        <taxon>Flavobacteriaceae</taxon>
        <taxon>Flavobacterium</taxon>
    </lineage>
</organism>
<dbReference type="Proteomes" id="UP000817854">
    <property type="component" value="Unassembled WGS sequence"/>
</dbReference>
<keyword evidence="2" id="KW-1185">Reference proteome</keyword>
<name>A0ABX0ISW0_9FLAO</name>
<gene>
    <name evidence="1" type="ORF">FIA58_013870</name>
</gene>
<evidence type="ECO:0000313" key="2">
    <source>
        <dbReference type="Proteomes" id="UP000817854"/>
    </source>
</evidence>
<accession>A0ABX0ISW0</accession>
<dbReference type="EMBL" id="VEVQ02000009">
    <property type="protein sequence ID" value="NHN26768.1"/>
    <property type="molecule type" value="Genomic_DNA"/>
</dbReference>
<reference evidence="1 2" key="3">
    <citation type="submission" date="2020-02" db="EMBL/GenBank/DDBJ databases">
        <title>Flavobacterium profundi sp. nov., isolated from a deep-sea seamount.</title>
        <authorList>
            <person name="Zhang D.-C."/>
        </authorList>
    </citation>
    <scope>NUCLEOTIDE SEQUENCE [LARGE SCALE GENOMIC DNA]</scope>
    <source>
        <strain evidence="1 2">EC11</strain>
    </source>
</reference>
<sequence>MTATEFKTALERFKLKSKMIKELTYNSLIKENSDQQEERINYLLKPENYIKFFDYYFGVGVSHSLADAPCADFHQSSYEKVFADPFIVQMRKWYRGSAKSIHTNVGNVCHLKENNELFFGLLVGRNGDFAKILLSDLQTHLQYNERYIKDFGMQVSYGNWSDGEFDTNDGRKFIALGLNQPFRGLRSGPYRIDFTSLDDCEDRKQAKNQILTNENVEKITGDLVKAFHLRRGRLIVPNNYIIKNGILDGIKEAFKKSKHFDEMVVNLSDANGNPTWYQRLSRKDIKNINSKTDYYTSQREDYNNPIEKGKLFKADWLKFEAVPKEMIFDGAIAHWDLSYTRNGDYKACAIVGIKNGKMYLLDVFCRQCDLPEAMEWHFSMLREYNKKGISILSFYDASVAQAAVFLPSWLAAAEREKYASVPLPNHTSTDKHLRIEATLTDVFFNKLLVIDKKLKDTHDWEKASEQILSFEKGTKAHDDFPDTLENAVRLGRTYFGYSTSQDISSKPFIGKRKTTRRV</sequence>
<evidence type="ECO:0000313" key="1">
    <source>
        <dbReference type="EMBL" id="NHN26768.1"/>
    </source>
</evidence>
<evidence type="ECO:0008006" key="3">
    <source>
        <dbReference type="Google" id="ProtNLM"/>
    </source>
</evidence>
<reference evidence="2" key="1">
    <citation type="submission" date="2019-05" db="EMBL/GenBank/DDBJ databases">
        <title>Flavobacterium profundi sp. nov., isolated from a deep-sea seamount.</title>
        <authorList>
            <person name="Zhang D.-C."/>
        </authorList>
    </citation>
    <scope>NUCLEOTIDE SEQUENCE [LARGE SCALE GENOMIC DNA]</scope>
    <source>
        <strain evidence="2">EC11</strain>
    </source>
</reference>
<dbReference type="RefSeq" id="WP_140963089.1">
    <property type="nucleotide sequence ID" value="NZ_VEVQ02000009.1"/>
</dbReference>
<reference evidence="1 2" key="2">
    <citation type="submission" date="2019-05" db="EMBL/GenBank/DDBJ databases">
        <authorList>
            <person name="Lianzixin W."/>
        </authorList>
    </citation>
    <scope>NUCLEOTIDE SEQUENCE [LARGE SCALE GENOMIC DNA]</scope>
    <source>
        <strain evidence="1 2">EC11</strain>
    </source>
</reference>